<name>A0ABD6C4H0_9EURY</name>
<dbReference type="SUPFAM" id="SSF53649">
    <property type="entry name" value="Alkaline phosphatase-like"/>
    <property type="match status" value="1"/>
</dbReference>
<evidence type="ECO:0000313" key="1">
    <source>
        <dbReference type="EMBL" id="MFD1571288.1"/>
    </source>
</evidence>
<reference evidence="1 2" key="1">
    <citation type="journal article" date="2019" name="Int. J. Syst. Evol. Microbiol.">
        <title>The Global Catalogue of Microorganisms (GCM) 10K type strain sequencing project: providing services to taxonomists for standard genome sequencing and annotation.</title>
        <authorList>
            <consortium name="The Broad Institute Genomics Platform"/>
            <consortium name="The Broad Institute Genome Sequencing Center for Infectious Disease"/>
            <person name="Wu L."/>
            <person name="Ma J."/>
        </authorList>
    </citation>
    <scope>NUCLEOTIDE SEQUENCE [LARGE SCALE GENOMIC DNA]</scope>
    <source>
        <strain evidence="1 2">CGMCC 1.12689</strain>
    </source>
</reference>
<accession>A0ABD6C4H0</accession>
<proteinExistence type="predicted"/>
<dbReference type="InterPro" id="IPR017850">
    <property type="entry name" value="Alkaline_phosphatase_core_sf"/>
</dbReference>
<dbReference type="AlphaFoldDB" id="A0ABD6C4H0"/>
<organism evidence="1 2">
    <name type="scientific">Halorubrum laminariae</name>
    <dbReference type="NCBI Taxonomy" id="1433523"/>
    <lineage>
        <taxon>Archaea</taxon>
        <taxon>Methanobacteriati</taxon>
        <taxon>Methanobacteriota</taxon>
        <taxon>Stenosarchaea group</taxon>
        <taxon>Halobacteria</taxon>
        <taxon>Halobacteriales</taxon>
        <taxon>Haloferacaceae</taxon>
        <taxon>Halorubrum</taxon>
    </lineage>
</organism>
<evidence type="ECO:0000313" key="2">
    <source>
        <dbReference type="Proteomes" id="UP001597185"/>
    </source>
</evidence>
<dbReference type="RefSeq" id="WP_256418989.1">
    <property type="nucleotide sequence ID" value="NZ_JANHDL010000011.1"/>
</dbReference>
<comment type="caution">
    <text evidence="1">The sequence shown here is derived from an EMBL/GenBank/DDBJ whole genome shotgun (WGS) entry which is preliminary data.</text>
</comment>
<dbReference type="Proteomes" id="UP001597185">
    <property type="component" value="Unassembled WGS sequence"/>
</dbReference>
<dbReference type="Gene3D" id="3.40.720.10">
    <property type="entry name" value="Alkaline Phosphatase, subunit A"/>
    <property type="match status" value="1"/>
</dbReference>
<protein>
    <submittedName>
        <fullName evidence="1">Uncharacterized protein</fullName>
    </submittedName>
</protein>
<sequence length="274" mass="30204">MSDHGSNEIQTVFHINSWLADEGYLALDSGVATGLHRVGINTDRLIRIASRLGIRDVAERVTPQRIIDTIPDEQGEINRESKTDNVDWERTDVIASGQGPIYLTADREDPAYDRLRDELITQLEGITDQNGREVVDAVLPGEEVYSGEFADEAPDLVIDQTKGVHIPGSIGRDEVFSVPGEDGWRGENKRHGLFAATGPEIGQGQVEDLSVLDLAPTLLHLHDCAIPTDIDGSVRQSIFDEESNAASRTVEHRSVSAREREIRRIRQAARKIGA</sequence>
<dbReference type="EMBL" id="JBHUDB010000010">
    <property type="protein sequence ID" value="MFD1571288.1"/>
    <property type="molecule type" value="Genomic_DNA"/>
</dbReference>
<gene>
    <name evidence="1" type="ORF">ACFR9T_11925</name>
</gene>
<keyword evidence="2" id="KW-1185">Reference proteome</keyword>